<proteinExistence type="predicted"/>
<evidence type="ECO:0000313" key="3">
    <source>
        <dbReference type="Proteomes" id="UP000813385"/>
    </source>
</evidence>
<accession>A0A8K0TEA2</accession>
<dbReference type="AlphaFoldDB" id="A0A8K0TEA2"/>
<sequence>MLHTAQLGTAALQGWRCSARVGESRLRWSPGQGARVRSSWTAVGSISQGPGIVARENVSGRICLGVAGSSLETAAAEPHHVRSAMMTRSARGLCLGRRRGRDMTVARVGARRSVVQVRKQRAQNPNPPCCVDWRRGGEDRRTSAQAYSAPMERKISRPRLVGIVRSSVSLGGPQSKAYSALRGGRPKHCGQAPASPVCSPPCPAV</sequence>
<keyword evidence="3" id="KW-1185">Reference proteome</keyword>
<evidence type="ECO:0000313" key="2">
    <source>
        <dbReference type="EMBL" id="KAH7358576.1"/>
    </source>
</evidence>
<protein>
    <submittedName>
        <fullName evidence="2">Uncharacterized protein</fullName>
    </submittedName>
</protein>
<feature type="region of interest" description="Disordered" evidence="1">
    <location>
        <begin position="172"/>
        <end position="195"/>
    </location>
</feature>
<name>A0A8K0TEA2_9PEZI</name>
<organism evidence="2 3">
    <name type="scientific">Plectosphaerella cucumerina</name>
    <dbReference type="NCBI Taxonomy" id="40658"/>
    <lineage>
        <taxon>Eukaryota</taxon>
        <taxon>Fungi</taxon>
        <taxon>Dikarya</taxon>
        <taxon>Ascomycota</taxon>
        <taxon>Pezizomycotina</taxon>
        <taxon>Sordariomycetes</taxon>
        <taxon>Hypocreomycetidae</taxon>
        <taxon>Glomerellales</taxon>
        <taxon>Plectosphaerellaceae</taxon>
        <taxon>Plectosphaerella</taxon>
    </lineage>
</organism>
<dbReference type="EMBL" id="JAGPXD010000004">
    <property type="protein sequence ID" value="KAH7358576.1"/>
    <property type="molecule type" value="Genomic_DNA"/>
</dbReference>
<gene>
    <name evidence="2" type="ORF">B0T11DRAFT_105601</name>
</gene>
<dbReference type="Proteomes" id="UP000813385">
    <property type="component" value="Unassembled WGS sequence"/>
</dbReference>
<reference evidence="2" key="1">
    <citation type="journal article" date="2021" name="Nat. Commun.">
        <title>Genetic determinants of endophytism in the Arabidopsis root mycobiome.</title>
        <authorList>
            <person name="Mesny F."/>
            <person name="Miyauchi S."/>
            <person name="Thiergart T."/>
            <person name="Pickel B."/>
            <person name="Atanasova L."/>
            <person name="Karlsson M."/>
            <person name="Huettel B."/>
            <person name="Barry K.W."/>
            <person name="Haridas S."/>
            <person name="Chen C."/>
            <person name="Bauer D."/>
            <person name="Andreopoulos W."/>
            <person name="Pangilinan J."/>
            <person name="LaButti K."/>
            <person name="Riley R."/>
            <person name="Lipzen A."/>
            <person name="Clum A."/>
            <person name="Drula E."/>
            <person name="Henrissat B."/>
            <person name="Kohler A."/>
            <person name="Grigoriev I.V."/>
            <person name="Martin F.M."/>
            <person name="Hacquard S."/>
        </authorList>
    </citation>
    <scope>NUCLEOTIDE SEQUENCE</scope>
    <source>
        <strain evidence="2">MPI-CAGE-AT-0016</strain>
    </source>
</reference>
<comment type="caution">
    <text evidence="2">The sequence shown here is derived from an EMBL/GenBank/DDBJ whole genome shotgun (WGS) entry which is preliminary data.</text>
</comment>
<evidence type="ECO:0000256" key="1">
    <source>
        <dbReference type="SAM" id="MobiDB-lite"/>
    </source>
</evidence>